<dbReference type="Gene3D" id="1.10.1740.10">
    <property type="match status" value="1"/>
</dbReference>
<reference evidence="7 8" key="1">
    <citation type="submission" date="2021-12" db="EMBL/GenBank/DDBJ databases">
        <title>Genome sequencing of bacteria with rrn-lacking chromosome and rrn-plasmid.</title>
        <authorList>
            <person name="Anda M."/>
            <person name="Iwasaki W."/>
        </authorList>
    </citation>
    <scope>NUCLEOTIDE SEQUENCE [LARGE SCALE GENOMIC DNA]</scope>
    <source>
        <strain evidence="7 8">DSM 100852</strain>
    </source>
</reference>
<evidence type="ECO:0000256" key="1">
    <source>
        <dbReference type="ARBA" id="ARBA00010641"/>
    </source>
</evidence>
<dbReference type="InterPro" id="IPR007627">
    <property type="entry name" value="RNA_pol_sigma70_r2"/>
</dbReference>
<accession>A0AAU9CF61</accession>
<keyword evidence="4" id="KW-0804">Transcription</keyword>
<dbReference type="GO" id="GO:0003677">
    <property type="term" value="F:DNA binding"/>
    <property type="evidence" value="ECO:0007669"/>
    <property type="project" value="InterPro"/>
</dbReference>
<dbReference type="PANTHER" id="PTHR43133:SF46">
    <property type="entry name" value="RNA POLYMERASE SIGMA-70 FACTOR ECF SUBFAMILY"/>
    <property type="match status" value="1"/>
</dbReference>
<dbReference type="GO" id="GO:0000428">
    <property type="term" value="C:DNA-directed RNA polymerase complex"/>
    <property type="evidence" value="ECO:0007669"/>
    <property type="project" value="UniProtKB-KW"/>
</dbReference>
<evidence type="ECO:0000256" key="2">
    <source>
        <dbReference type="ARBA" id="ARBA00023015"/>
    </source>
</evidence>
<organism evidence="7 8">
    <name type="scientific">Fulvitalea axinellae</name>
    <dbReference type="NCBI Taxonomy" id="1182444"/>
    <lineage>
        <taxon>Bacteria</taxon>
        <taxon>Pseudomonadati</taxon>
        <taxon>Bacteroidota</taxon>
        <taxon>Cytophagia</taxon>
        <taxon>Cytophagales</taxon>
        <taxon>Persicobacteraceae</taxon>
        <taxon>Fulvitalea</taxon>
    </lineage>
</organism>
<keyword evidence="8" id="KW-1185">Reference proteome</keyword>
<evidence type="ECO:0000313" key="8">
    <source>
        <dbReference type="Proteomes" id="UP001348817"/>
    </source>
</evidence>
<name>A0AAU9CF61_9BACT</name>
<dbReference type="InterPro" id="IPR013325">
    <property type="entry name" value="RNA_pol_sigma_r2"/>
</dbReference>
<keyword evidence="2" id="KW-0805">Transcription regulation</keyword>
<dbReference type="CDD" id="cd06171">
    <property type="entry name" value="Sigma70_r4"/>
    <property type="match status" value="1"/>
</dbReference>
<dbReference type="SUPFAM" id="SSF88946">
    <property type="entry name" value="Sigma2 domain of RNA polymerase sigma factors"/>
    <property type="match status" value="1"/>
</dbReference>
<sequence length="192" mass="22823">MKHVDSVLWSQFKQGDRFAFARIYKDHSVALLAYGGKMTVDKQLSEDCLQDFFVELWRKRHRLGPTDNIRYYLLCSYRRRLVRAIEKQNRLQSLRDEVLGHFELRVDESTLPQEISEQRKRWLQDAVDGLSKKQREILYLKYNEGLTYEEISEVLEMNYQSAVNSMHRTMKSLRRMVPHAGALVLLSGMKFF</sequence>
<keyword evidence="3" id="KW-0731">Sigma factor</keyword>
<comment type="similarity">
    <text evidence="1">Belongs to the sigma-70 factor family. ECF subfamily.</text>
</comment>
<dbReference type="Gene3D" id="1.10.10.10">
    <property type="entry name" value="Winged helix-like DNA-binding domain superfamily/Winged helix DNA-binding domain"/>
    <property type="match status" value="1"/>
</dbReference>
<dbReference type="InterPro" id="IPR036388">
    <property type="entry name" value="WH-like_DNA-bd_sf"/>
</dbReference>
<dbReference type="GO" id="GO:0006352">
    <property type="term" value="P:DNA-templated transcription initiation"/>
    <property type="evidence" value="ECO:0007669"/>
    <property type="project" value="InterPro"/>
</dbReference>
<dbReference type="InterPro" id="IPR013324">
    <property type="entry name" value="RNA_pol_sigma_r3/r4-like"/>
</dbReference>
<evidence type="ECO:0000256" key="3">
    <source>
        <dbReference type="ARBA" id="ARBA00023082"/>
    </source>
</evidence>
<feature type="domain" description="RNA polymerase sigma factor 70 region 4 type 2" evidence="6">
    <location>
        <begin position="121"/>
        <end position="173"/>
    </location>
</feature>
<dbReference type="EMBL" id="AP025314">
    <property type="protein sequence ID" value="BDD10776.1"/>
    <property type="molecule type" value="Genomic_DNA"/>
</dbReference>
<dbReference type="InterPro" id="IPR039425">
    <property type="entry name" value="RNA_pol_sigma-70-like"/>
</dbReference>
<dbReference type="PANTHER" id="PTHR43133">
    <property type="entry name" value="RNA POLYMERASE ECF-TYPE SIGMA FACTO"/>
    <property type="match status" value="1"/>
</dbReference>
<gene>
    <name evidence="7" type="ORF">FUAX_32080</name>
</gene>
<dbReference type="AlphaFoldDB" id="A0AAU9CF61"/>
<keyword evidence="7" id="KW-0240">DNA-directed RNA polymerase</keyword>
<dbReference type="NCBIfam" id="TIGR02937">
    <property type="entry name" value="sigma70-ECF"/>
    <property type="match status" value="1"/>
</dbReference>
<feature type="domain" description="RNA polymerase sigma-70 region 2" evidence="5">
    <location>
        <begin position="24"/>
        <end position="90"/>
    </location>
</feature>
<dbReference type="InterPro" id="IPR014284">
    <property type="entry name" value="RNA_pol_sigma-70_dom"/>
</dbReference>
<protein>
    <submittedName>
        <fullName evidence="7">DNA-directed RNA polymerase sigma-70 factor</fullName>
    </submittedName>
</protein>
<proteinExistence type="inferred from homology"/>
<evidence type="ECO:0000313" key="7">
    <source>
        <dbReference type="EMBL" id="BDD10776.1"/>
    </source>
</evidence>
<dbReference type="GO" id="GO:0016987">
    <property type="term" value="F:sigma factor activity"/>
    <property type="evidence" value="ECO:0007669"/>
    <property type="project" value="UniProtKB-KW"/>
</dbReference>
<dbReference type="SUPFAM" id="SSF88659">
    <property type="entry name" value="Sigma3 and sigma4 domains of RNA polymerase sigma factors"/>
    <property type="match status" value="1"/>
</dbReference>
<dbReference type="InterPro" id="IPR013249">
    <property type="entry name" value="RNA_pol_sigma70_r4_t2"/>
</dbReference>
<dbReference type="Pfam" id="PF04542">
    <property type="entry name" value="Sigma70_r2"/>
    <property type="match status" value="1"/>
</dbReference>
<evidence type="ECO:0000259" key="6">
    <source>
        <dbReference type="Pfam" id="PF08281"/>
    </source>
</evidence>
<evidence type="ECO:0000259" key="5">
    <source>
        <dbReference type="Pfam" id="PF04542"/>
    </source>
</evidence>
<dbReference type="Proteomes" id="UP001348817">
    <property type="component" value="Chromosome"/>
</dbReference>
<evidence type="ECO:0000256" key="4">
    <source>
        <dbReference type="ARBA" id="ARBA00023163"/>
    </source>
</evidence>
<dbReference type="KEGG" id="fax:FUAX_32080"/>
<dbReference type="Pfam" id="PF08281">
    <property type="entry name" value="Sigma70_r4_2"/>
    <property type="match status" value="1"/>
</dbReference>